<feature type="region of interest" description="Disordered" evidence="1">
    <location>
        <begin position="436"/>
        <end position="494"/>
    </location>
</feature>
<keyword evidence="2" id="KW-0472">Membrane</keyword>
<organism evidence="3 4">
    <name type="scientific">Symbiodinium natans</name>
    <dbReference type="NCBI Taxonomy" id="878477"/>
    <lineage>
        <taxon>Eukaryota</taxon>
        <taxon>Sar</taxon>
        <taxon>Alveolata</taxon>
        <taxon>Dinophyceae</taxon>
        <taxon>Suessiales</taxon>
        <taxon>Symbiodiniaceae</taxon>
        <taxon>Symbiodinium</taxon>
    </lineage>
</organism>
<evidence type="ECO:0000256" key="1">
    <source>
        <dbReference type="SAM" id="MobiDB-lite"/>
    </source>
</evidence>
<feature type="transmembrane region" description="Helical" evidence="2">
    <location>
        <begin position="374"/>
        <end position="396"/>
    </location>
</feature>
<feature type="compositionally biased region" description="Low complexity" evidence="1">
    <location>
        <begin position="436"/>
        <end position="447"/>
    </location>
</feature>
<comment type="caution">
    <text evidence="3">The sequence shown here is derived from an EMBL/GenBank/DDBJ whole genome shotgun (WGS) entry which is preliminary data.</text>
</comment>
<evidence type="ECO:0000256" key="2">
    <source>
        <dbReference type="SAM" id="Phobius"/>
    </source>
</evidence>
<dbReference type="Proteomes" id="UP000604046">
    <property type="component" value="Unassembled WGS sequence"/>
</dbReference>
<feature type="transmembrane region" description="Helical" evidence="2">
    <location>
        <begin position="104"/>
        <end position="120"/>
    </location>
</feature>
<name>A0A812QTS1_9DINO</name>
<evidence type="ECO:0000313" key="3">
    <source>
        <dbReference type="EMBL" id="CAE7403753.1"/>
    </source>
</evidence>
<protein>
    <submittedName>
        <fullName evidence="3">Uncharacterized protein</fullName>
    </submittedName>
</protein>
<feature type="transmembrane region" description="Helical" evidence="2">
    <location>
        <begin position="256"/>
        <end position="274"/>
    </location>
</feature>
<dbReference type="EMBL" id="CAJNDS010002270">
    <property type="protein sequence ID" value="CAE7403753.1"/>
    <property type="molecule type" value="Genomic_DNA"/>
</dbReference>
<proteinExistence type="predicted"/>
<feature type="transmembrane region" description="Helical" evidence="2">
    <location>
        <begin position="29"/>
        <end position="52"/>
    </location>
</feature>
<accession>A0A812QTS1</accession>
<feature type="transmembrane region" description="Helical" evidence="2">
    <location>
        <begin position="286"/>
        <end position="305"/>
    </location>
</feature>
<keyword evidence="4" id="KW-1185">Reference proteome</keyword>
<evidence type="ECO:0000313" key="4">
    <source>
        <dbReference type="Proteomes" id="UP000604046"/>
    </source>
</evidence>
<reference evidence="3" key="1">
    <citation type="submission" date="2021-02" db="EMBL/GenBank/DDBJ databases">
        <authorList>
            <person name="Dougan E. K."/>
            <person name="Rhodes N."/>
            <person name="Thang M."/>
            <person name="Chan C."/>
        </authorList>
    </citation>
    <scope>NUCLEOTIDE SEQUENCE</scope>
</reference>
<feature type="compositionally biased region" description="Pro residues" evidence="1">
    <location>
        <begin position="459"/>
        <end position="476"/>
    </location>
</feature>
<feature type="transmembrane region" description="Helical" evidence="2">
    <location>
        <begin position="157"/>
        <end position="179"/>
    </location>
</feature>
<gene>
    <name evidence="3" type="ORF">SNAT2548_LOCUS21970</name>
</gene>
<keyword evidence="2" id="KW-1133">Transmembrane helix</keyword>
<keyword evidence="2" id="KW-0812">Transmembrane</keyword>
<feature type="transmembrane region" description="Helical" evidence="2">
    <location>
        <begin position="191"/>
        <end position="212"/>
    </location>
</feature>
<dbReference type="AlphaFoldDB" id="A0A812QTS1"/>
<sequence>MAPQPSFELAARLKASQQILAKELWVNSWMVWCWLLGHAATWICVGFGMYIMPDGVVNFFPGHLRHVEHLHAGATKGVSIFQCTTAFVCDFPDRPIFPNISKPQGFYAVIVVFISFVAFCRSRAGGVDGAWPAPLYVIFPQNYSAFGLAKGQRPARVFMVILALLGLPGVGMIFQAFIITDPSFVGWTAEGALFFRIGMWGAALFSCGWYMLSGCFFCAPRFSGAALADRSLQERIASKSEILSGKMASKQEKPNWMEYGMLHLEMLLFAADFVSDGLAGWQFLQGEMYVLFALQLGIVLVSLWAETRQMRRHGNLMTWCRAFTESSRYGWPTDEFLAIMLMEKSVEAPLTFLLQGYAVWAVSLQAMATEGRSVAFFHGKLALAAFGVAKGAYVLIHLDLARHLHAVQEDAAAILGAAAPTAPSNLVSPPAVELPPAMADAQPAAPQSGAQDAGAFPPGLSPPPPRASMPPLPPLPGLEGVIQVGKPRGFVDRE</sequence>